<dbReference type="EMBL" id="LKCW01000088">
    <property type="protein sequence ID" value="KPM40242.1"/>
    <property type="molecule type" value="Genomic_DNA"/>
</dbReference>
<dbReference type="PANTHER" id="PTHR36206:SF16">
    <property type="entry name" value="TRANSCRIPTION FACTOR DOMAIN-CONTAINING PROTEIN-RELATED"/>
    <property type="match status" value="1"/>
</dbReference>
<organism evidence="9 10">
    <name type="scientific">Neonectria ditissima</name>
    <dbReference type="NCBI Taxonomy" id="78410"/>
    <lineage>
        <taxon>Eukaryota</taxon>
        <taxon>Fungi</taxon>
        <taxon>Dikarya</taxon>
        <taxon>Ascomycota</taxon>
        <taxon>Pezizomycotina</taxon>
        <taxon>Sordariomycetes</taxon>
        <taxon>Hypocreomycetidae</taxon>
        <taxon>Hypocreales</taxon>
        <taxon>Nectriaceae</taxon>
        <taxon>Neonectria</taxon>
    </lineage>
</organism>
<keyword evidence="3" id="KW-0805">Transcription regulation</keyword>
<keyword evidence="5" id="KW-0804">Transcription</keyword>
<keyword evidence="6" id="KW-0539">Nucleus</keyword>
<evidence type="ECO:0000313" key="9">
    <source>
        <dbReference type="EMBL" id="KPM40242.1"/>
    </source>
</evidence>
<dbReference type="Pfam" id="PF00172">
    <property type="entry name" value="Zn_clus"/>
    <property type="match status" value="1"/>
</dbReference>
<dbReference type="PANTHER" id="PTHR36206">
    <property type="entry name" value="ASPERCRYPTIN BIOSYNTHESIS CLUSTER-SPECIFIC TRANSCRIPTION REGULATOR ATNN-RELATED"/>
    <property type="match status" value="1"/>
</dbReference>
<feature type="region of interest" description="Disordered" evidence="7">
    <location>
        <begin position="60"/>
        <end position="84"/>
    </location>
</feature>
<keyword evidence="4" id="KW-0238">DNA-binding</keyword>
<evidence type="ECO:0000259" key="8">
    <source>
        <dbReference type="PROSITE" id="PS50048"/>
    </source>
</evidence>
<feature type="region of interest" description="Disordered" evidence="7">
    <location>
        <begin position="463"/>
        <end position="549"/>
    </location>
</feature>
<dbReference type="OrthoDB" id="2593732at2759"/>
<keyword evidence="1" id="KW-0479">Metal-binding</keyword>
<feature type="region of interest" description="Disordered" evidence="7">
    <location>
        <begin position="1"/>
        <end position="27"/>
    </location>
</feature>
<evidence type="ECO:0000256" key="6">
    <source>
        <dbReference type="ARBA" id="ARBA00023242"/>
    </source>
</evidence>
<evidence type="ECO:0000256" key="1">
    <source>
        <dbReference type="ARBA" id="ARBA00022723"/>
    </source>
</evidence>
<dbReference type="InterPro" id="IPR001138">
    <property type="entry name" value="Zn2Cys6_DnaBD"/>
</dbReference>
<dbReference type="CDD" id="cd00067">
    <property type="entry name" value="GAL4"/>
    <property type="match status" value="1"/>
</dbReference>
<accession>A0A0P7B0V5</accession>
<proteinExistence type="predicted"/>
<reference evidence="9 10" key="1">
    <citation type="submission" date="2015-09" db="EMBL/GenBank/DDBJ databases">
        <title>Draft genome of a European isolate of the apple canker pathogen Neonectria ditissima.</title>
        <authorList>
            <person name="Gomez-Cortecero A."/>
            <person name="Harrison R.J."/>
            <person name="Armitage A.D."/>
        </authorList>
    </citation>
    <scope>NUCLEOTIDE SEQUENCE [LARGE SCALE GENOMIC DNA]</scope>
    <source>
        <strain evidence="9 10">R09/05</strain>
    </source>
</reference>
<dbReference type="GO" id="GO:0008270">
    <property type="term" value="F:zinc ion binding"/>
    <property type="evidence" value="ECO:0007669"/>
    <property type="project" value="InterPro"/>
</dbReference>
<evidence type="ECO:0000313" key="10">
    <source>
        <dbReference type="Proteomes" id="UP000050424"/>
    </source>
</evidence>
<evidence type="ECO:0000256" key="5">
    <source>
        <dbReference type="ARBA" id="ARBA00023163"/>
    </source>
</evidence>
<sequence length="620" mass="67833">MLSLPEQDYHHSRSPSPKPSGRKGNKKVRTGCITCKIRKVKCDEAKPHCLRCVRTGRQCDGYRPTSPPGSTTPEPPLSLSPVPGLGFSSPREARAFDYYRGRSARVLSGAVDAPFWGGLVLKLSATEPAVRHAILAVSGLHEYVETRKATGRELDRSFAFREYGNAIRSLRSWGQRDEPSAVPLLVCILFVCIEFLADRDAASQMHISQGRRILSGLRAGHSPAMAMIKQSLVPIYARLSLASFLFGTRPAVIPAHLKSWTDVPAVFASLDEARCGLYLVLDEGFQFGARAHDVAFDPATDAGVMACLGAEQQRIMSQLARWHTALTVLVSMSPESPASENIQNLLRIYYQAGTVWVSTALQPDEVKYDAHLPAFAAIVSLASSIIGSVPSNVKMEAFSFETELVAPVYWTATKCRHPLLRRAALQLLTRDQMRDRRENLWHARETTVIAARVIEKEEAELADAFSEASSPEDWGDSSLSSLSSGGSPPSSAKRQTSPELKICVTQPPSLPPPPPSFTDPMPMPDLVPVDTPPSEPSASPDWCDGPPSPTTMAVEAMQRLDLSEVKANRLEAPFGIPESQRIKNAVIGPVEGNGIWTTFFKEPPPGQTEWDISKEFLRCS</sequence>
<dbReference type="PROSITE" id="PS00463">
    <property type="entry name" value="ZN2_CY6_FUNGAL_1"/>
    <property type="match status" value="1"/>
</dbReference>
<dbReference type="SUPFAM" id="SSF57701">
    <property type="entry name" value="Zn2/Cys6 DNA-binding domain"/>
    <property type="match status" value="1"/>
</dbReference>
<comment type="caution">
    <text evidence="9">The sequence shown here is derived from an EMBL/GenBank/DDBJ whole genome shotgun (WGS) entry which is preliminary data.</text>
</comment>
<dbReference type="Proteomes" id="UP000050424">
    <property type="component" value="Unassembled WGS sequence"/>
</dbReference>
<keyword evidence="10" id="KW-1185">Reference proteome</keyword>
<dbReference type="SMART" id="SM00066">
    <property type="entry name" value="GAL4"/>
    <property type="match status" value="1"/>
</dbReference>
<dbReference type="AlphaFoldDB" id="A0A0P7B0V5"/>
<evidence type="ECO:0000256" key="4">
    <source>
        <dbReference type="ARBA" id="ARBA00023125"/>
    </source>
</evidence>
<keyword evidence="2" id="KW-0862">Zinc</keyword>
<feature type="compositionally biased region" description="Low complexity" evidence="7">
    <location>
        <begin position="477"/>
        <end position="491"/>
    </location>
</feature>
<gene>
    <name evidence="9" type="ORF">AK830_g6347</name>
</gene>
<dbReference type="Gene3D" id="4.10.240.10">
    <property type="entry name" value="Zn(2)-C6 fungal-type DNA-binding domain"/>
    <property type="match status" value="1"/>
</dbReference>
<protein>
    <recommendedName>
        <fullName evidence="8">Zn(2)-C6 fungal-type domain-containing protein</fullName>
    </recommendedName>
</protein>
<feature type="domain" description="Zn(2)-C6 fungal-type" evidence="8">
    <location>
        <begin position="31"/>
        <end position="59"/>
    </location>
</feature>
<dbReference type="GO" id="GO:0003677">
    <property type="term" value="F:DNA binding"/>
    <property type="evidence" value="ECO:0007669"/>
    <property type="project" value="UniProtKB-KW"/>
</dbReference>
<dbReference type="STRING" id="78410.A0A0P7B0V5"/>
<dbReference type="InterPro" id="IPR036864">
    <property type="entry name" value="Zn2-C6_fun-type_DNA-bd_sf"/>
</dbReference>
<name>A0A0P7B0V5_9HYPO</name>
<evidence type="ECO:0000256" key="2">
    <source>
        <dbReference type="ARBA" id="ARBA00022833"/>
    </source>
</evidence>
<dbReference type="PROSITE" id="PS50048">
    <property type="entry name" value="ZN2_CY6_FUNGAL_2"/>
    <property type="match status" value="1"/>
</dbReference>
<evidence type="ECO:0000256" key="7">
    <source>
        <dbReference type="SAM" id="MobiDB-lite"/>
    </source>
</evidence>
<dbReference type="GO" id="GO:0000981">
    <property type="term" value="F:DNA-binding transcription factor activity, RNA polymerase II-specific"/>
    <property type="evidence" value="ECO:0007669"/>
    <property type="project" value="InterPro"/>
</dbReference>
<evidence type="ECO:0000256" key="3">
    <source>
        <dbReference type="ARBA" id="ARBA00023015"/>
    </source>
</evidence>
<dbReference type="InterPro" id="IPR052360">
    <property type="entry name" value="Transcr_Regulatory_Proteins"/>
</dbReference>
<feature type="compositionally biased region" description="Pro residues" evidence="7">
    <location>
        <begin position="508"/>
        <end position="535"/>
    </location>
</feature>